<organism evidence="11 12">
    <name type="scientific">Paenibacillus phage Harrison</name>
    <dbReference type="NCBI Taxonomy" id="1636257"/>
    <lineage>
        <taxon>Viruses</taxon>
        <taxon>Duplodnaviria</taxon>
        <taxon>Heunggongvirae</taxon>
        <taxon>Uroviricota</taxon>
        <taxon>Caudoviricetes</taxon>
        <taxon>Gochnauervirinae</taxon>
        <taxon>Harrisonvirus</taxon>
        <taxon>Harrisonvirus harrison</taxon>
    </lineage>
</organism>
<keyword evidence="12" id="KW-1185">Reference proteome</keyword>
<reference evidence="11 12" key="1">
    <citation type="journal article" date="2015" name="Genome Announc.">
        <title>Complete Genome Sequences of Nine Phages Capable of Infecting Paenibacillus larvae, the Causative Agent of American Foulbrood Disease in Honeybees.</title>
        <authorList>
            <person name="Tsourkas P.K."/>
            <person name="Yost D.G."/>
            <person name="Krohn A."/>
            <person name="LeBlanc L."/>
            <person name="Zhang A."/>
            <person name="Stamereilers C."/>
            <person name="Amy P.S."/>
        </authorList>
    </citation>
    <scope>NUCLEOTIDE SEQUENCE [LARGE SCALE GENOMIC DNA]</scope>
</reference>
<evidence type="ECO:0000259" key="10">
    <source>
        <dbReference type="PROSITE" id="PS51737"/>
    </source>
</evidence>
<dbReference type="Proteomes" id="UP000204186">
    <property type="component" value="Segment"/>
</dbReference>
<dbReference type="PANTHER" id="PTHR30461:SF23">
    <property type="entry name" value="DNA RECOMBINASE-RELATED"/>
    <property type="match status" value="1"/>
</dbReference>
<dbReference type="PROSITE" id="PS51737">
    <property type="entry name" value="RECOMBINASE_DNA_BIND"/>
    <property type="match status" value="1"/>
</dbReference>
<dbReference type="GO" id="GO:0003677">
    <property type="term" value="F:DNA binding"/>
    <property type="evidence" value="ECO:0007669"/>
    <property type="project" value="UniProtKB-KW"/>
</dbReference>
<dbReference type="EMBL" id="KT361651">
    <property type="protein sequence ID" value="ALA12444.1"/>
    <property type="molecule type" value="Genomic_DNA"/>
</dbReference>
<dbReference type="PROSITE" id="PS50943">
    <property type="entry name" value="HTH_CROC1"/>
    <property type="match status" value="2"/>
</dbReference>
<dbReference type="Pfam" id="PF00239">
    <property type="entry name" value="Resolvase"/>
    <property type="match status" value="1"/>
</dbReference>
<evidence type="ECO:0000256" key="1">
    <source>
        <dbReference type="ARBA" id="ARBA00022908"/>
    </source>
</evidence>
<dbReference type="Pfam" id="PF13408">
    <property type="entry name" value="Zn_ribbon_recom"/>
    <property type="match status" value="1"/>
</dbReference>
<dbReference type="SUPFAM" id="SSF53041">
    <property type="entry name" value="Resolvase-like"/>
    <property type="match status" value="1"/>
</dbReference>
<dbReference type="PROSITE" id="PS51736">
    <property type="entry name" value="RECOMBINASES_3"/>
    <property type="match status" value="1"/>
</dbReference>
<keyword evidence="7" id="KW-0175">Coiled coil</keyword>
<keyword evidence="4" id="KW-0233">DNA recombination</keyword>
<dbReference type="RefSeq" id="YP_009193857.1">
    <property type="nucleotide sequence ID" value="NC_028746.1"/>
</dbReference>
<dbReference type="Pfam" id="PF01381">
    <property type="entry name" value="HTH_3"/>
    <property type="match status" value="1"/>
</dbReference>
<dbReference type="InterPro" id="IPR010982">
    <property type="entry name" value="Lambda_DNA-bd_dom_sf"/>
</dbReference>
<dbReference type="Gene3D" id="3.90.1750.20">
    <property type="entry name" value="Putative Large Serine Recombinase, Chain B, Domain 2"/>
    <property type="match status" value="1"/>
</dbReference>
<gene>
    <name evidence="11" type="ORF">HARRISON_44</name>
</gene>
<feature type="domain" description="HTH cro/C1-type" evidence="8">
    <location>
        <begin position="645"/>
        <end position="680"/>
    </location>
</feature>
<dbReference type="InterPro" id="IPR038109">
    <property type="entry name" value="DNA_bind_recomb_sf"/>
</dbReference>
<accession>A0A0K2CY05</accession>
<protein>
    <submittedName>
        <fullName evidence="11">Serine recombinase</fullName>
    </submittedName>
</protein>
<dbReference type="Gene3D" id="3.40.50.1390">
    <property type="entry name" value="Resolvase, N-terminal catalytic domain"/>
    <property type="match status" value="1"/>
</dbReference>
<dbReference type="Pfam" id="PF07508">
    <property type="entry name" value="Recombinase"/>
    <property type="match status" value="1"/>
</dbReference>
<name>A0A0K2CY05_9CAUD</name>
<evidence type="ECO:0000256" key="2">
    <source>
        <dbReference type="ARBA" id="ARBA00023100"/>
    </source>
</evidence>
<dbReference type="PANTHER" id="PTHR30461">
    <property type="entry name" value="DNA-INVERTASE FROM LAMBDOID PROPHAGE"/>
    <property type="match status" value="1"/>
</dbReference>
<dbReference type="Gene3D" id="1.10.260.40">
    <property type="entry name" value="lambda repressor-like DNA-binding domains"/>
    <property type="match status" value="2"/>
</dbReference>
<feature type="domain" description="HTH cro/C1-type" evidence="8">
    <location>
        <begin position="576"/>
        <end position="630"/>
    </location>
</feature>
<dbReference type="KEGG" id="vg:26613508"/>
<evidence type="ECO:0000256" key="5">
    <source>
        <dbReference type="PIRSR" id="PIRSR606118-50"/>
    </source>
</evidence>
<feature type="domain" description="Resolvase/invertase-type recombinase catalytic" evidence="9">
    <location>
        <begin position="13"/>
        <end position="161"/>
    </location>
</feature>
<dbReference type="InterPro" id="IPR006119">
    <property type="entry name" value="Resolv_N"/>
</dbReference>
<dbReference type="CDD" id="cd00338">
    <property type="entry name" value="Ser_Recombinase"/>
    <property type="match status" value="1"/>
</dbReference>
<keyword evidence="2" id="KW-0230">DNA invertase</keyword>
<dbReference type="InterPro" id="IPR006118">
    <property type="entry name" value="Recombinase_CS"/>
</dbReference>
<dbReference type="InterPro" id="IPR011109">
    <property type="entry name" value="DNA_bind_recombinase_dom"/>
</dbReference>
<dbReference type="GeneID" id="26613508"/>
<evidence type="ECO:0000256" key="4">
    <source>
        <dbReference type="ARBA" id="ARBA00023172"/>
    </source>
</evidence>
<evidence type="ECO:0000256" key="3">
    <source>
        <dbReference type="ARBA" id="ARBA00023125"/>
    </source>
</evidence>
<dbReference type="SMART" id="SM00857">
    <property type="entry name" value="Resolvase"/>
    <property type="match status" value="1"/>
</dbReference>
<feature type="domain" description="Recombinase" evidence="10">
    <location>
        <begin position="169"/>
        <end position="306"/>
    </location>
</feature>
<dbReference type="OrthoDB" id="3478at10239"/>
<evidence type="ECO:0000256" key="6">
    <source>
        <dbReference type="PROSITE-ProRule" id="PRU10137"/>
    </source>
</evidence>
<proteinExistence type="predicted"/>
<dbReference type="CDD" id="cd00093">
    <property type="entry name" value="HTH_XRE"/>
    <property type="match status" value="2"/>
</dbReference>
<dbReference type="GO" id="GO:0000150">
    <property type="term" value="F:DNA strand exchange activity"/>
    <property type="evidence" value="ECO:0007669"/>
    <property type="project" value="UniProtKB-KW"/>
</dbReference>
<dbReference type="SUPFAM" id="SSF47413">
    <property type="entry name" value="lambda repressor-like DNA-binding domains"/>
    <property type="match status" value="2"/>
</dbReference>
<evidence type="ECO:0000313" key="12">
    <source>
        <dbReference type="Proteomes" id="UP000204186"/>
    </source>
</evidence>
<evidence type="ECO:0000259" key="8">
    <source>
        <dbReference type="PROSITE" id="PS50943"/>
    </source>
</evidence>
<evidence type="ECO:0000313" key="11">
    <source>
        <dbReference type="EMBL" id="ALA12444.1"/>
    </source>
</evidence>
<dbReference type="SMART" id="SM00530">
    <property type="entry name" value="HTH_XRE"/>
    <property type="match status" value="2"/>
</dbReference>
<dbReference type="PROSITE" id="PS00397">
    <property type="entry name" value="RECOMBINASES_1"/>
    <property type="match status" value="1"/>
</dbReference>
<dbReference type="InterPro" id="IPR025827">
    <property type="entry name" value="Zn_ribbon_recom_dom"/>
</dbReference>
<sequence length="695" mass="79792">MFSNSLEDFFGPEVDIYARVSSEDQQERETIENQIEYATKYCELNKLTIREWYLDDGITGTIPLRDRPAGAKLIKDAQEGKSKKILIFNMKRLGRVARVTLDAVYELEKHGAKIKSMTEPFDTSTPAGRFILTVLAGQAELDRDTMLETMWHGANRAARKGKWLGGIVPYGYKKNHDGFLEINCDPLPGKEDMSEASVIELLYHLCVNGKMSTIQIADYLNALGIPPSYVKDNRSIKRGRRKEKTAGVWRPARVGNMIKNSTYRGIHVYGKRSNKDRELIERKVPAIISEEMWHQAQIILKANQIEAVKNTKRQYLLRGLIKCGCCGLNYHGTAYRSSPFYVCNGKTAYAGPLMGKCKSRNIPAPWVENLVWEQCVNFINNPGDTVKELVNVDEKVLDHTAAYIDEKELVQKSLLNKDDERQSILELYRKKMISSNDVEIQLTEITNEKKELEDRLRELNILIEGNARKEKRTDDVFQILDGLREVIKEELPFETKRAIVKALVKKIIVHTHFEDGVKRFHNASVHAEFSFDGIKVINGTPVRENNNLDTIIEREFSFEGNYNRYLLLDKTTGQRLRRCRHLKKMTIEELSNSIGISSTTILMLEKHNNKASLRTLKLLSSVLEVPISYLGMFEKMPDSTFGDKVRKARYYHGLTKEELAAQIKVDKKTIQNWESNKCVPRDMKKLNQIIKILHM</sequence>
<dbReference type="InterPro" id="IPR036162">
    <property type="entry name" value="Resolvase-like_N_sf"/>
</dbReference>
<dbReference type="InterPro" id="IPR001387">
    <property type="entry name" value="Cro/C1-type_HTH"/>
</dbReference>
<keyword evidence="1" id="KW-0229">DNA integration</keyword>
<keyword evidence="3" id="KW-0238">DNA-binding</keyword>
<feature type="coiled-coil region" evidence="7">
    <location>
        <begin position="435"/>
        <end position="469"/>
    </location>
</feature>
<feature type="active site" description="O-(5'-phospho-DNA)-serine intermediate" evidence="5 6">
    <location>
        <position position="21"/>
    </location>
</feature>
<dbReference type="GO" id="GO:0015074">
    <property type="term" value="P:DNA integration"/>
    <property type="evidence" value="ECO:0007669"/>
    <property type="project" value="UniProtKB-KW"/>
</dbReference>
<dbReference type="InterPro" id="IPR050639">
    <property type="entry name" value="SSR_resolvase"/>
</dbReference>
<evidence type="ECO:0000259" key="9">
    <source>
        <dbReference type="PROSITE" id="PS51736"/>
    </source>
</evidence>
<evidence type="ECO:0000256" key="7">
    <source>
        <dbReference type="SAM" id="Coils"/>
    </source>
</evidence>